<comment type="caution">
    <text evidence="1">The sequence shown here is derived from an EMBL/GenBank/DDBJ whole genome shotgun (WGS) entry which is preliminary data.</text>
</comment>
<dbReference type="AlphaFoldDB" id="A0A9P0KK62"/>
<sequence>MDTNRNSSTSASALDTAARYDKKGETNIAMHNIEGAEGDAKMGTIPSLFSLHCSHRTANVGQDECHRNRQKRKAVVLFTEEIEGMILKEKQNPVVYDHIDNLEALKY</sequence>
<evidence type="ECO:0000313" key="1">
    <source>
        <dbReference type="EMBL" id="CAH1975901.1"/>
    </source>
</evidence>
<dbReference type="EMBL" id="CAKOFQ010006841">
    <property type="protein sequence ID" value="CAH1975901.1"/>
    <property type="molecule type" value="Genomic_DNA"/>
</dbReference>
<protein>
    <submittedName>
        <fullName evidence="1">Uncharacterized protein</fullName>
    </submittedName>
</protein>
<name>A0A9P0KK62_ACAOB</name>
<dbReference type="Proteomes" id="UP001152888">
    <property type="component" value="Unassembled WGS sequence"/>
</dbReference>
<gene>
    <name evidence="1" type="ORF">ACAOBT_LOCUS11837</name>
</gene>
<proteinExistence type="predicted"/>
<keyword evidence="2" id="KW-1185">Reference proteome</keyword>
<evidence type="ECO:0000313" key="2">
    <source>
        <dbReference type="Proteomes" id="UP001152888"/>
    </source>
</evidence>
<reference evidence="1" key="1">
    <citation type="submission" date="2022-03" db="EMBL/GenBank/DDBJ databases">
        <authorList>
            <person name="Sayadi A."/>
        </authorList>
    </citation>
    <scope>NUCLEOTIDE SEQUENCE</scope>
</reference>
<accession>A0A9P0KK62</accession>
<organism evidence="1 2">
    <name type="scientific">Acanthoscelides obtectus</name>
    <name type="common">Bean weevil</name>
    <name type="synonym">Bruchus obtectus</name>
    <dbReference type="NCBI Taxonomy" id="200917"/>
    <lineage>
        <taxon>Eukaryota</taxon>
        <taxon>Metazoa</taxon>
        <taxon>Ecdysozoa</taxon>
        <taxon>Arthropoda</taxon>
        <taxon>Hexapoda</taxon>
        <taxon>Insecta</taxon>
        <taxon>Pterygota</taxon>
        <taxon>Neoptera</taxon>
        <taxon>Endopterygota</taxon>
        <taxon>Coleoptera</taxon>
        <taxon>Polyphaga</taxon>
        <taxon>Cucujiformia</taxon>
        <taxon>Chrysomeloidea</taxon>
        <taxon>Chrysomelidae</taxon>
        <taxon>Bruchinae</taxon>
        <taxon>Bruchini</taxon>
        <taxon>Acanthoscelides</taxon>
    </lineage>
</organism>